<dbReference type="SUPFAM" id="SSF51445">
    <property type="entry name" value="(Trans)glycosidases"/>
    <property type="match status" value="1"/>
</dbReference>
<gene>
    <name evidence="17" type="ORF">EJ08DRAFT_681099</name>
</gene>
<dbReference type="Pfam" id="PF00652">
    <property type="entry name" value="Ricin_B_lectin"/>
    <property type="match status" value="1"/>
</dbReference>
<dbReference type="Pfam" id="PF16499">
    <property type="entry name" value="Melibiase_2"/>
    <property type="match status" value="1"/>
</dbReference>
<dbReference type="InterPro" id="IPR000772">
    <property type="entry name" value="Ricin_B_lectin"/>
</dbReference>
<dbReference type="InterPro" id="IPR013780">
    <property type="entry name" value="Glyco_hydro_b"/>
</dbReference>
<evidence type="ECO:0000256" key="10">
    <source>
        <dbReference type="ARBA" id="ARBA00023157"/>
    </source>
</evidence>
<dbReference type="InterPro" id="IPR017853">
    <property type="entry name" value="GH"/>
</dbReference>
<dbReference type="GO" id="GO:0005975">
    <property type="term" value="P:carbohydrate metabolic process"/>
    <property type="evidence" value="ECO:0007669"/>
    <property type="project" value="InterPro"/>
</dbReference>
<keyword evidence="7 14" id="KW-0732">Signal</keyword>
<name>A0A9P4TVU0_9PEZI</name>
<dbReference type="Gene3D" id="2.60.40.1180">
    <property type="entry name" value="Golgi alpha-mannosidase II"/>
    <property type="match status" value="1"/>
</dbReference>
<keyword evidence="12 13" id="KW-0326">Glycosidase</keyword>
<accession>A0A9P4TVU0</accession>
<comment type="function">
    <text evidence="2">Hydrolyzes a variety of simple alpha-D-galactoside as well as more complex molecules such as oligosaccharides and polysaccharides.</text>
</comment>
<comment type="catalytic activity">
    <reaction evidence="1 13">
        <text>Hydrolysis of terminal, non-reducing alpha-D-galactose residues in alpha-D-galactosides, including galactose oligosaccharides, galactomannans and galactolipids.</text>
        <dbReference type="EC" id="3.2.1.22"/>
    </reaction>
</comment>
<evidence type="ECO:0000259" key="16">
    <source>
        <dbReference type="Pfam" id="PF17801"/>
    </source>
</evidence>
<feature type="chain" id="PRO_5040216454" description="Alpha-galactosidase" evidence="14">
    <location>
        <begin position="24"/>
        <end position="546"/>
    </location>
</feature>
<dbReference type="FunFam" id="3.20.20.70:FF:000177">
    <property type="entry name" value="Alpha-galactosidase"/>
    <property type="match status" value="1"/>
</dbReference>
<keyword evidence="10 13" id="KW-1015">Disulfide bond</keyword>
<evidence type="ECO:0000256" key="4">
    <source>
        <dbReference type="ARBA" id="ARBA00009743"/>
    </source>
</evidence>
<evidence type="ECO:0000256" key="13">
    <source>
        <dbReference type="RuleBase" id="RU361168"/>
    </source>
</evidence>
<evidence type="ECO:0000256" key="5">
    <source>
        <dbReference type="ARBA" id="ARBA00012755"/>
    </source>
</evidence>
<dbReference type="InterPro" id="IPR041233">
    <property type="entry name" value="Melibiase_C"/>
</dbReference>
<feature type="signal peptide" evidence="14">
    <location>
        <begin position="1"/>
        <end position="23"/>
    </location>
</feature>
<dbReference type="Pfam" id="PF17801">
    <property type="entry name" value="Melibiase_C"/>
    <property type="match status" value="1"/>
</dbReference>
<evidence type="ECO:0000256" key="9">
    <source>
        <dbReference type="ARBA" id="ARBA00022801"/>
    </source>
</evidence>
<protein>
    <recommendedName>
        <fullName evidence="5 13">Alpha-galactosidase</fullName>
        <ecNumber evidence="5 13">3.2.1.22</ecNumber>
    </recommendedName>
    <alternativeName>
        <fullName evidence="13">Melibiase</fullName>
    </alternativeName>
</protein>
<evidence type="ECO:0000313" key="17">
    <source>
        <dbReference type="EMBL" id="KAF2427129.1"/>
    </source>
</evidence>
<dbReference type="EMBL" id="MU007062">
    <property type="protein sequence ID" value="KAF2427129.1"/>
    <property type="molecule type" value="Genomic_DNA"/>
</dbReference>
<dbReference type="GO" id="GO:0004557">
    <property type="term" value="F:alpha-galactosidase activity"/>
    <property type="evidence" value="ECO:0007669"/>
    <property type="project" value="UniProtKB-EC"/>
</dbReference>
<evidence type="ECO:0000256" key="11">
    <source>
        <dbReference type="ARBA" id="ARBA00023180"/>
    </source>
</evidence>
<dbReference type="SUPFAM" id="SSF51011">
    <property type="entry name" value="Glycosyl hydrolase domain"/>
    <property type="match status" value="1"/>
</dbReference>
<dbReference type="AlphaFoldDB" id="A0A9P4TVU0"/>
<comment type="caution">
    <text evidence="17">The sequence shown here is derived from an EMBL/GenBank/DDBJ whole genome shotgun (WGS) entry which is preliminary data.</text>
</comment>
<dbReference type="PANTHER" id="PTHR11452:SF91">
    <property type="entry name" value="ALPHA-GALACTOSIDASE A-RELATED"/>
    <property type="match status" value="1"/>
</dbReference>
<dbReference type="InterPro" id="IPR013785">
    <property type="entry name" value="Aldolase_TIM"/>
</dbReference>
<organism evidence="17 18">
    <name type="scientific">Tothia fuscella</name>
    <dbReference type="NCBI Taxonomy" id="1048955"/>
    <lineage>
        <taxon>Eukaryota</taxon>
        <taxon>Fungi</taxon>
        <taxon>Dikarya</taxon>
        <taxon>Ascomycota</taxon>
        <taxon>Pezizomycotina</taxon>
        <taxon>Dothideomycetes</taxon>
        <taxon>Pleosporomycetidae</taxon>
        <taxon>Venturiales</taxon>
        <taxon>Cylindrosympodiaceae</taxon>
        <taxon>Tothia</taxon>
    </lineage>
</organism>
<keyword evidence="8" id="KW-0430">Lectin</keyword>
<dbReference type="PROSITE" id="PS50231">
    <property type="entry name" value="RICIN_B_LECTIN"/>
    <property type="match status" value="1"/>
</dbReference>
<evidence type="ECO:0000259" key="15">
    <source>
        <dbReference type="Pfam" id="PF00652"/>
    </source>
</evidence>
<comment type="similarity">
    <text evidence="4 13">Belongs to the glycosyl hydrolase 27 family.</text>
</comment>
<keyword evidence="9 13" id="KW-0378">Hydrolase</keyword>
<evidence type="ECO:0000256" key="1">
    <source>
        <dbReference type="ARBA" id="ARBA00001255"/>
    </source>
</evidence>
<evidence type="ECO:0000313" key="18">
    <source>
        <dbReference type="Proteomes" id="UP000800235"/>
    </source>
</evidence>
<comment type="subcellular location">
    <subcellularLocation>
        <location evidence="3">Secreted</location>
    </subcellularLocation>
</comment>
<evidence type="ECO:0000256" key="2">
    <source>
        <dbReference type="ARBA" id="ARBA00003969"/>
    </source>
</evidence>
<keyword evidence="6" id="KW-0964">Secreted</keyword>
<dbReference type="EC" id="3.2.1.22" evidence="5 13"/>
<evidence type="ECO:0000256" key="7">
    <source>
        <dbReference type="ARBA" id="ARBA00022729"/>
    </source>
</evidence>
<evidence type="ECO:0000256" key="3">
    <source>
        <dbReference type="ARBA" id="ARBA00004613"/>
    </source>
</evidence>
<keyword evidence="11" id="KW-0325">Glycoprotein</keyword>
<reference evidence="17" key="1">
    <citation type="journal article" date="2020" name="Stud. Mycol.">
        <title>101 Dothideomycetes genomes: a test case for predicting lifestyles and emergence of pathogens.</title>
        <authorList>
            <person name="Haridas S."/>
            <person name="Albert R."/>
            <person name="Binder M."/>
            <person name="Bloem J."/>
            <person name="Labutti K."/>
            <person name="Salamov A."/>
            <person name="Andreopoulos B."/>
            <person name="Baker S."/>
            <person name="Barry K."/>
            <person name="Bills G."/>
            <person name="Bluhm B."/>
            <person name="Cannon C."/>
            <person name="Castanera R."/>
            <person name="Culley D."/>
            <person name="Daum C."/>
            <person name="Ezra D."/>
            <person name="Gonzalez J."/>
            <person name="Henrissat B."/>
            <person name="Kuo A."/>
            <person name="Liang C."/>
            <person name="Lipzen A."/>
            <person name="Lutzoni F."/>
            <person name="Magnuson J."/>
            <person name="Mondo S."/>
            <person name="Nolan M."/>
            <person name="Ohm R."/>
            <person name="Pangilinan J."/>
            <person name="Park H.-J."/>
            <person name="Ramirez L."/>
            <person name="Alfaro M."/>
            <person name="Sun H."/>
            <person name="Tritt A."/>
            <person name="Yoshinaga Y."/>
            <person name="Zwiers L.-H."/>
            <person name="Turgeon B."/>
            <person name="Goodwin S."/>
            <person name="Spatafora J."/>
            <person name="Crous P."/>
            <person name="Grigoriev I."/>
        </authorList>
    </citation>
    <scope>NUCLEOTIDE SEQUENCE</scope>
    <source>
        <strain evidence="17">CBS 130266</strain>
    </source>
</reference>
<dbReference type="GO" id="GO:0005576">
    <property type="term" value="C:extracellular region"/>
    <property type="evidence" value="ECO:0007669"/>
    <property type="project" value="UniProtKB-SubCell"/>
</dbReference>
<dbReference type="Gene3D" id="2.80.10.50">
    <property type="match status" value="1"/>
</dbReference>
<dbReference type="Gene3D" id="3.20.20.70">
    <property type="entry name" value="Aldolase class I"/>
    <property type="match status" value="1"/>
</dbReference>
<dbReference type="SUPFAM" id="SSF50370">
    <property type="entry name" value="Ricin B-like lectins"/>
    <property type="match status" value="1"/>
</dbReference>
<dbReference type="OrthoDB" id="5795902at2759"/>
<evidence type="ECO:0000256" key="8">
    <source>
        <dbReference type="ARBA" id="ARBA00022734"/>
    </source>
</evidence>
<dbReference type="PANTHER" id="PTHR11452">
    <property type="entry name" value="ALPHA-GALACTOSIDASE/ALPHA-N-ACETYLGALACTOSAMINIDASE"/>
    <property type="match status" value="1"/>
</dbReference>
<evidence type="ECO:0000256" key="14">
    <source>
        <dbReference type="SAM" id="SignalP"/>
    </source>
</evidence>
<dbReference type="CDD" id="cd14792">
    <property type="entry name" value="GH27"/>
    <property type="match status" value="1"/>
</dbReference>
<dbReference type="InterPro" id="IPR002241">
    <property type="entry name" value="Glyco_hydro_27"/>
</dbReference>
<feature type="domain" description="Alpha galactosidase C-terminal" evidence="16">
    <location>
        <begin position="339"/>
        <end position="414"/>
    </location>
</feature>
<feature type="domain" description="Ricin B lectin" evidence="15">
    <location>
        <begin position="423"/>
        <end position="515"/>
    </location>
</feature>
<keyword evidence="18" id="KW-1185">Reference proteome</keyword>
<evidence type="ECO:0000256" key="6">
    <source>
        <dbReference type="ARBA" id="ARBA00022525"/>
    </source>
</evidence>
<sequence>MVKIAKMLFALVMGVSSVPGVSASIGNPAILPTPPMGFNNWARFMCNLNETLFTTTADAMKANGLLAAGYNRLNLDDCWMQYSRAANGSLQTNTTLFPHGLPWLADYVKSRGFKFGVYQDSGNLTCGGYPGSKGYEETDARDFEKMGFDYLKLDGCNVAEEQGRNLEQEYKYLYGKWHDVLTNSSSPMIFSQSAPAYFSGGPDFSNQTNNSDWYRVMDWVPKYGELARHSQDVAVYGLYNVSQYWESIMTNYGYEVLLARYQEPGFYNDPDFIISDWPWLTLDEKKSHFALWASFSAPLIISAYIPDLTSKELAYLTNKDIIAIDQDPLALQATLVSQDGTWDVLTKNLANGDRLLTVLNRGNHSAVTNVDLRRVGLRQGDTYQAKDLWTGNTKSIKNSINIKLPSHATAIYRVAEPSWIIPTGMIFNTASKRCLTAGPASGKTSLTFTNCKATDNQVWSISPEGQISPLSAPKTCIMADSGGVLLSSCDVDEETQEWIYYRTGNLKSTSTEQCFMDLAPMAGMGTCGDEMDMQVFGLPSGVAIVR</sequence>
<evidence type="ECO:0000256" key="12">
    <source>
        <dbReference type="ARBA" id="ARBA00023295"/>
    </source>
</evidence>
<dbReference type="InterPro" id="IPR035992">
    <property type="entry name" value="Ricin_B-like_lectins"/>
</dbReference>
<dbReference type="Proteomes" id="UP000800235">
    <property type="component" value="Unassembled WGS sequence"/>
</dbReference>
<proteinExistence type="inferred from homology"/>
<dbReference type="PRINTS" id="PR00740">
    <property type="entry name" value="GLHYDRLASE27"/>
</dbReference>
<dbReference type="GO" id="GO:0030246">
    <property type="term" value="F:carbohydrate binding"/>
    <property type="evidence" value="ECO:0007669"/>
    <property type="project" value="UniProtKB-KW"/>
</dbReference>